<dbReference type="EMBL" id="ML987193">
    <property type="protein sequence ID" value="KAF2251085.1"/>
    <property type="molecule type" value="Genomic_DNA"/>
</dbReference>
<dbReference type="OrthoDB" id="4161196at2759"/>
<accession>A0A6A6IKE9</accession>
<organism evidence="3 4">
    <name type="scientific">Trematosphaeria pertusa</name>
    <dbReference type="NCBI Taxonomy" id="390896"/>
    <lineage>
        <taxon>Eukaryota</taxon>
        <taxon>Fungi</taxon>
        <taxon>Dikarya</taxon>
        <taxon>Ascomycota</taxon>
        <taxon>Pezizomycotina</taxon>
        <taxon>Dothideomycetes</taxon>
        <taxon>Pleosporomycetidae</taxon>
        <taxon>Pleosporales</taxon>
        <taxon>Massarineae</taxon>
        <taxon>Trematosphaeriaceae</taxon>
        <taxon>Trematosphaeria</taxon>
    </lineage>
</organism>
<dbReference type="Pfam" id="PF06985">
    <property type="entry name" value="HET"/>
    <property type="match status" value="1"/>
</dbReference>
<dbReference type="GeneID" id="54586436"/>
<dbReference type="PANTHER" id="PTHR33112">
    <property type="entry name" value="DOMAIN PROTEIN, PUTATIVE-RELATED"/>
    <property type="match status" value="1"/>
</dbReference>
<proteinExistence type="predicted"/>
<evidence type="ECO:0000313" key="3">
    <source>
        <dbReference type="EMBL" id="KAF2251085.1"/>
    </source>
</evidence>
<feature type="domain" description="Heterokaryon incompatibility" evidence="2">
    <location>
        <begin position="171"/>
        <end position="321"/>
    </location>
</feature>
<dbReference type="InterPro" id="IPR010730">
    <property type="entry name" value="HET"/>
</dbReference>
<evidence type="ECO:0000256" key="1">
    <source>
        <dbReference type="SAM" id="MobiDB-lite"/>
    </source>
</evidence>
<dbReference type="Proteomes" id="UP000800094">
    <property type="component" value="Unassembled WGS sequence"/>
</dbReference>
<evidence type="ECO:0000313" key="4">
    <source>
        <dbReference type="Proteomes" id="UP000800094"/>
    </source>
</evidence>
<feature type="region of interest" description="Disordered" evidence="1">
    <location>
        <begin position="348"/>
        <end position="376"/>
    </location>
</feature>
<dbReference type="PANTHER" id="PTHR33112:SF16">
    <property type="entry name" value="HETEROKARYON INCOMPATIBILITY DOMAIN-CONTAINING PROTEIN"/>
    <property type="match status" value="1"/>
</dbReference>
<protein>
    <submittedName>
        <fullName evidence="3">HET-domain-containing protein</fullName>
    </submittedName>
</protein>
<name>A0A6A6IKE9_9PLEO</name>
<feature type="compositionally biased region" description="Low complexity" evidence="1">
    <location>
        <begin position="359"/>
        <end position="376"/>
    </location>
</feature>
<dbReference type="AlphaFoldDB" id="A0A6A6IKE9"/>
<evidence type="ECO:0000259" key="2">
    <source>
        <dbReference type="Pfam" id="PF06985"/>
    </source>
</evidence>
<reference evidence="3" key="1">
    <citation type="journal article" date="2020" name="Stud. Mycol.">
        <title>101 Dothideomycetes genomes: a test case for predicting lifestyles and emergence of pathogens.</title>
        <authorList>
            <person name="Haridas S."/>
            <person name="Albert R."/>
            <person name="Binder M."/>
            <person name="Bloem J."/>
            <person name="Labutti K."/>
            <person name="Salamov A."/>
            <person name="Andreopoulos B."/>
            <person name="Baker S."/>
            <person name="Barry K."/>
            <person name="Bills G."/>
            <person name="Bluhm B."/>
            <person name="Cannon C."/>
            <person name="Castanera R."/>
            <person name="Culley D."/>
            <person name="Daum C."/>
            <person name="Ezra D."/>
            <person name="Gonzalez J."/>
            <person name="Henrissat B."/>
            <person name="Kuo A."/>
            <person name="Liang C."/>
            <person name="Lipzen A."/>
            <person name="Lutzoni F."/>
            <person name="Magnuson J."/>
            <person name="Mondo S."/>
            <person name="Nolan M."/>
            <person name="Ohm R."/>
            <person name="Pangilinan J."/>
            <person name="Park H.-J."/>
            <person name="Ramirez L."/>
            <person name="Alfaro M."/>
            <person name="Sun H."/>
            <person name="Tritt A."/>
            <person name="Yoshinaga Y."/>
            <person name="Zwiers L.-H."/>
            <person name="Turgeon B."/>
            <person name="Goodwin S."/>
            <person name="Spatafora J."/>
            <person name="Crous P."/>
            <person name="Grigoriev I."/>
        </authorList>
    </citation>
    <scope>NUCLEOTIDE SEQUENCE</scope>
    <source>
        <strain evidence="3">CBS 122368</strain>
    </source>
</reference>
<sequence>MEALTKSEPDEISILFHAALKQQKLDVDRGVKISLDYTRASTGMVYIRGIGKLASLGREIDAVLGRLRAFTGAACRSYFIIRSLDSDSVAAIDGIPSGRKIAQSPDTGSLVTLIRRWMEECRTAHDVCNPLRGDHGHHPEPELPTRVLDVTEAQSSGTVRLWETNKARHHYIALSHRWGGSTPIKTLQDNYNQRLDGFSFSQLPQTFQDACTVACKLGIRYVWIDSLCIIQDSTEDWRREAARMGDVYKNATLTFAATAAQNSDAGFLRSRHLAGHAQIPVNSHQDGMTGDLVYLDLGTYRNLRDDVDNRELNHRGWVLQERVLAPRTLHFSHTQVYWECWTHQLREDGQQPRRQKPKSQTFPTLLSPSSTSKSTLSETPKQWFQLLEAYTASELTFQSDKLVAIGGLVQRLGSQTGQKFIRGLWGDSFYEGLLWVRSTPQSLERIPEAEAPSWSWASWNGAVGHVTLNTKYANYKGVRYEDDDGGLRLRGNIYALDPSRSIVVERSTIRPPELLRCSSMVDEVKIDGAYEGWTVLDQGEDFNMNETFWVICALFENLSANGQSALEHDLEKKQRRICLLVRKVGVKAYERVGVGHIHGHNRLLLRHEDAVIK</sequence>
<gene>
    <name evidence="3" type="ORF">BU26DRAFT_563034</name>
</gene>
<keyword evidence="4" id="KW-1185">Reference proteome</keyword>
<dbReference type="RefSeq" id="XP_033686089.1">
    <property type="nucleotide sequence ID" value="XM_033833106.1"/>
</dbReference>